<dbReference type="Pfam" id="PF09137">
    <property type="entry name" value="Glucodextran_N"/>
    <property type="match status" value="1"/>
</dbReference>
<sequence>MHSRHPVTASSAALAGSPAAQAHGVAPGAPGAAGGWNPANKHGFGTSTTLESKVWFTLGSAGLDEIYYPRLDTPSVRDLRFVVSDGKTFAERVTDHATHETTLIDADGLTFRQVDVDDAGRYRLTTTYVTDPARPVVLVDITFESLDGRPYQVYALLNPAPGNALTNTTGETNGTTLTARNGNVATAFASNPPFTRLSNGYAGASDGWQDIGRHFCMTCAYACAPRGNVVQTGQTPLDGVTRTHVTLAIGFGADTAQAASNAQCALADGFTSTAGRYAEGWHRYLQSLEPAPASAAGHLRLYNAAVMILAAHEDKTWRGAFVASPSMPWACGAALDRPSGPYHLVWARDLYQIATALVAAGDRRAAERALDWLFVTQQKADGAFPQNSQVDGTPYWRGLQMDEVSFPIVLAWQLQRFDEPTYLNHVRKAADFIVATGPYTPAERWENQGGYSPAAIAAQIAGLVAAADIARRNGDAASAATYAATADAWQRNVESWTATCTGPYSRSPYYLRLTKDRRPDAATAYAISDSGPDGIDQRAVVDPSFLDLVRLGVKPADDPVILNSLAVIDAQLGVATPNGMFWHRYTFDGYGERRDGGAWRMDLPAGSRLTIGRAWPIFAGERGEYELAANRPDLARSRLDAMAASANDGLMLPEQVWDRQAPSGQPGFAPGTGTTSATPLAWTAAQFVRLARSIDCGAPVAMPSIVASRYAGRCKDDDED</sequence>
<feature type="compositionally biased region" description="Low complexity" evidence="1">
    <location>
        <begin position="9"/>
        <end position="34"/>
    </location>
</feature>
<dbReference type="CDD" id="cd07430">
    <property type="entry name" value="GH15_N"/>
    <property type="match status" value="1"/>
</dbReference>
<dbReference type="EMBL" id="LPIX01000034">
    <property type="protein sequence ID" value="KWE07288.1"/>
    <property type="molecule type" value="Genomic_DNA"/>
</dbReference>
<dbReference type="PANTHER" id="PTHR31616:SF0">
    <property type="entry name" value="GLUCAN 1,4-ALPHA-GLUCOSIDASE"/>
    <property type="match status" value="1"/>
</dbReference>
<evidence type="ECO:0000313" key="4">
    <source>
        <dbReference type="EMBL" id="KWE07288.1"/>
    </source>
</evidence>
<dbReference type="OrthoDB" id="9806081at2"/>
<dbReference type="InterPro" id="IPR011613">
    <property type="entry name" value="GH15-like"/>
</dbReference>
<proteinExistence type="predicted"/>
<gene>
    <name evidence="4" type="ORF">WL73_09305</name>
</gene>
<dbReference type="Pfam" id="PF00723">
    <property type="entry name" value="Glyco_hydro_15"/>
    <property type="match status" value="2"/>
</dbReference>
<feature type="domain" description="GH15-like" evidence="2">
    <location>
        <begin position="381"/>
        <end position="691"/>
    </location>
</feature>
<dbReference type="InterPro" id="IPR015220">
    <property type="entry name" value="Glucodextranase_N"/>
</dbReference>
<dbReference type="GO" id="GO:0030246">
    <property type="term" value="F:carbohydrate binding"/>
    <property type="evidence" value="ECO:0007669"/>
    <property type="project" value="InterPro"/>
</dbReference>
<dbReference type="Gene3D" id="1.50.10.10">
    <property type="match status" value="1"/>
</dbReference>
<dbReference type="InterPro" id="IPR011013">
    <property type="entry name" value="Gal_mutarotase_sf_dom"/>
</dbReference>
<dbReference type="InterPro" id="IPR012341">
    <property type="entry name" value="6hp_glycosidase-like_sf"/>
</dbReference>
<evidence type="ECO:0000256" key="1">
    <source>
        <dbReference type="SAM" id="MobiDB-lite"/>
    </source>
</evidence>
<dbReference type="GO" id="GO:0016757">
    <property type="term" value="F:glycosyltransferase activity"/>
    <property type="evidence" value="ECO:0007669"/>
    <property type="project" value="UniProtKB-ARBA"/>
</dbReference>
<dbReference type="GO" id="GO:0004553">
    <property type="term" value="F:hydrolase activity, hydrolyzing O-glycosyl compounds"/>
    <property type="evidence" value="ECO:0007669"/>
    <property type="project" value="UniProtKB-ARBA"/>
</dbReference>
<evidence type="ECO:0000259" key="2">
    <source>
        <dbReference type="Pfam" id="PF00723"/>
    </source>
</evidence>
<reference evidence="4 5" key="1">
    <citation type="submission" date="2015-11" db="EMBL/GenBank/DDBJ databases">
        <title>Expanding the genomic diversity of Burkholderia species for the development of highly accurate diagnostics.</title>
        <authorList>
            <person name="Sahl J."/>
            <person name="Keim P."/>
            <person name="Wagner D."/>
        </authorList>
    </citation>
    <scope>NUCLEOTIDE SEQUENCE [LARGE SCALE GENOMIC DNA]</scope>
    <source>
        <strain evidence="4 5">MSMB2167WGS</strain>
    </source>
</reference>
<dbReference type="GO" id="GO:0005975">
    <property type="term" value="P:carbohydrate metabolic process"/>
    <property type="evidence" value="ECO:0007669"/>
    <property type="project" value="InterPro"/>
</dbReference>
<dbReference type="SUPFAM" id="SSF74650">
    <property type="entry name" value="Galactose mutarotase-like"/>
    <property type="match status" value="1"/>
</dbReference>
<feature type="domain" description="Glucodextranase N-terminal" evidence="3">
    <location>
        <begin position="26"/>
        <end position="285"/>
    </location>
</feature>
<dbReference type="AlphaFoldDB" id="A0A107FAD6"/>
<evidence type="ECO:0000259" key="3">
    <source>
        <dbReference type="Pfam" id="PF09137"/>
    </source>
</evidence>
<protein>
    <submittedName>
        <fullName evidence="4">Glucoamylase</fullName>
    </submittedName>
</protein>
<organism evidence="4 5">
    <name type="scientific">Burkholderia ubonensis</name>
    <dbReference type="NCBI Taxonomy" id="101571"/>
    <lineage>
        <taxon>Bacteria</taxon>
        <taxon>Pseudomonadati</taxon>
        <taxon>Pseudomonadota</taxon>
        <taxon>Betaproteobacteria</taxon>
        <taxon>Burkholderiales</taxon>
        <taxon>Burkholderiaceae</taxon>
        <taxon>Burkholderia</taxon>
        <taxon>Burkholderia cepacia complex</taxon>
    </lineage>
</organism>
<dbReference type="Gene3D" id="2.70.98.10">
    <property type="match status" value="1"/>
</dbReference>
<name>A0A107FAD6_9BURK</name>
<feature type="region of interest" description="Disordered" evidence="1">
    <location>
        <begin position="1"/>
        <end position="34"/>
    </location>
</feature>
<dbReference type="SUPFAM" id="SSF48208">
    <property type="entry name" value="Six-hairpin glycosidases"/>
    <property type="match status" value="1"/>
</dbReference>
<dbReference type="InterPro" id="IPR008928">
    <property type="entry name" value="6-hairpin_glycosidase_sf"/>
</dbReference>
<dbReference type="InterPro" id="IPR014718">
    <property type="entry name" value="GH-type_carb-bd"/>
</dbReference>
<comment type="caution">
    <text evidence="4">The sequence shown here is derived from an EMBL/GenBank/DDBJ whole genome shotgun (WGS) entry which is preliminary data.</text>
</comment>
<dbReference type="PANTHER" id="PTHR31616">
    <property type="entry name" value="TREHALASE"/>
    <property type="match status" value="1"/>
</dbReference>
<evidence type="ECO:0000313" key="5">
    <source>
        <dbReference type="Proteomes" id="UP000062998"/>
    </source>
</evidence>
<dbReference type="Proteomes" id="UP000062998">
    <property type="component" value="Unassembled WGS sequence"/>
</dbReference>
<dbReference type="RefSeq" id="WP_060323796.1">
    <property type="nucleotide sequence ID" value="NZ_LPIU01000065.1"/>
</dbReference>
<feature type="domain" description="GH15-like" evidence="2">
    <location>
        <begin position="299"/>
        <end position="376"/>
    </location>
</feature>
<accession>A0A107FAD6</accession>